<dbReference type="EMBL" id="IACI01103287">
    <property type="protein sequence ID" value="LAA33123.1"/>
    <property type="molecule type" value="Transcribed_RNA"/>
</dbReference>
<proteinExistence type="predicted"/>
<reference evidence="1" key="1">
    <citation type="submission" date="2017-07" db="EMBL/GenBank/DDBJ databases">
        <authorList>
            <person name="Mikheyev A."/>
            <person name="Grau M."/>
        </authorList>
    </citation>
    <scope>NUCLEOTIDE SEQUENCE</scope>
    <source>
        <tissue evidence="1">Venom_gland</tissue>
    </source>
</reference>
<evidence type="ECO:0000313" key="1">
    <source>
        <dbReference type="EMBL" id="LAA33123.1"/>
    </source>
</evidence>
<sequence>MYIDKFIMKKTKWNTIKFGMMVEASKNNKFQNFNGSYLRLCRKTLRKKKLPMKLCSCTASQTIVSHSKYVFILLIVSRTEHAEFTIAIQSMHVYVHIEHITFHRKKYRVLPWPPLIRVRKNSISLHISLIC</sequence>
<name>A0A2H6NI77_9SAUR</name>
<accession>A0A2H6NI77</accession>
<reference evidence="1" key="2">
    <citation type="submission" date="2017-12" db="EMBL/GenBank/DDBJ databases">
        <title>Coralsnake Venomics: Analyses of Venom Gland Transcriptomes and Proteomes of Six Brazilian Taxa.</title>
        <authorList>
            <person name="Aird S.D."/>
            <person name="Jorge da Silva N."/>
            <person name="Qiu L."/>
            <person name="Villar-Briones A."/>
            <person name="Aparecida-Saddi V."/>
            <person name="Campos-Telles M.P."/>
            <person name="Grau M."/>
            <person name="Mikheyev A.S."/>
        </authorList>
    </citation>
    <scope>NUCLEOTIDE SEQUENCE</scope>
    <source>
        <tissue evidence="1">Venom_gland</tissue>
    </source>
</reference>
<dbReference type="AlphaFoldDB" id="A0A2H6NI77"/>
<protein>
    <submittedName>
        <fullName evidence="1">Uncharacterized protein</fullName>
    </submittedName>
</protein>
<organism evidence="1">
    <name type="scientific">Micrurus carvalhoi</name>
    <dbReference type="NCBI Taxonomy" id="3147026"/>
    <lineage>
        <taxon>Eukaryota</taxon>
        <taxon>Metazoa</taxon>
        <taxon>Chordata</taxon>
        <taxon>Craniata</taxon>
        <taxon>Vertebrata</taxon>
        <taxon>Euteleostomi</taxon>
        <taxon>Lepidosauria</taxon>
        <taxon>Squamata</taxon>
        <taxon>Bifurcata</taxon>
        <taxon>Unidentata</taxon>
        <taxon>Episquamata</taxon>
        <taxon>Toxicofera</taxon>
        <taxon>Serpentes</taxon>
        <taxon>Colubroidea</taxon>
        <taxon>Elapidae</taxon>
        <taxon>Elapinae</taxon>
        <taxon>Micrurus</taxon>
    </lineage>
</organism>